<protein>
    <submittedName>
        <fullName evidence="2">Uncharacterized protein</fullName>
    </submittedName>
</protein>
<keyword evidence="1" id="KW-1133">Transmembrane helix</keyword>
<evidence type="ECO:0000313" key="3">
    <source>
        <dbReference type="Proteomes" id="UP000635853"/>
    </source>
</evidence>
<gene>
    <name evidence="2" type="ORF">JMJ92_09435</name>
</gene>
<keyword evidence="3" id="KW-1185">Reference proteome</keyword>
<comment type="caution">
    <text evidence="2">The sequence shown here is derived from an EMBL/GenBank/DDBJ whole genome shotgun (WGS) entry which is preliminary data.</text>
</comment>
<reference evidence="3" key="1">
    <citation type="submission" date="2021-01" db="EMBL/GenBank/DDBJ databases">
        <title>Draft genomes of Rhodovulum sulfidophilum.</title>
        <authorList>
            <person name="Guzman M.S."/>
        </authorList>
    </citation>
    <scope>NUCLEOTIDE SEQUENCE [LARGE SCALE GENOMIC DNA]</scope>
    <source>
        <strain evidence="3">AB19</strain>
    </source>
</reference>
<keyword evidence="1" id="KW-0472">Membrane</keyword>
<name>A0ABS1RFR7_9RHOB</name>
<evidence type="ECO:0000313" key="2">
    <source>
        <dbReference type="EMBL" id="MBL3578375.1"/>
    </source>
</evidence>
<proteinExistence type="predicted"/>
<accession>A0ABS1RFR7</accession>
<feature type="transmembrane region" description="Helical" evidence="1">
    <location>
        <begin position="28"/>
        <end position="54"/>
    </location>
</feature>
<dbReference type="Proteomes" id="UP000635853">
    <property type="component" value="Unassembled WGS sequence"/>
</dbReference>
<feature type="transmembrane region" description="Helical" evidence="1">
    <location>
        <begin position="74"/>
        <end position="97"/>
    </location>
</feature>
<organism evidence="2 3">
    <name type="scientific">Rhodovulum visakhapatnamense</name>
    <dbReference type="NCBI Taxonomy" id="364297"/>
    <lineage>
        <taxon>Bacteria</taxon>
        <taxon>Pseudomonadati</taxon>
        <taxon>Pseudomonadota</taxon>
        <taxon>Alphaproteobacteria</taxon>
        <taxon>Rhodobacterales</taxon>
        <taxon>Paracoccaceae</taxon>
        <taxon>Rhodovulum</taxon>
    </lineage>
</organism>
<sequence>MLIWHLFKSPSAFLTDPWGFARNQTGHVLIVGFLPVLLLGPWAALPAIGLYAIWEAAQWRFYGATPSDGLEDLAYVTGGVLAALWWPVLIVLAFMLASGVQYRRELRG</sequence>
<dbReference type="EMBL" id="JAESIL010000033">
    <property type="protein sequence ID" value="MBL3578375.1"/>
    <property type="molecule type" value="Genomic_DNA"/>
</dbReference>
<dbReference type="RefSeq" id="WP_075784010.1">
    <property type="nucleotide sequence ID" value="NZ_JAESIL010000033.1"/>
</dbReference>
<evidence type="ECO:0000256" key="1">
    <source>
        <dbReference type="SAM" id="Phobius"/>
    </source>
</evidence>
<keyword evidence="1" id="KW-0812">Transmembrane</keyword>